<dbReference type="Proteomes" id="UP001633002">
    <property type="component" value="Unassembled WGS sequence"/>
</dbReference>
<evidence type="ECO:0000313" key="2">
    <source>
        <dbReference type="EMBL" id="KAL3693854.1"/>
    </source>
</evidence>
<feature type="compositionally biased region" description="Polar residues" evidence="1">
    <location>
        <begin position="72"/>
        <end position="84"/>
    </location>
</feature>
<comment type="caution">
    <text evidence="2">The sequence shown here is derived from an EMBL/GenBank/DDBJ whole genome shotgun (WGS) entry which is preliminary data.</text>
</comment>
<reference evidence="2 3" key="1">
    <citation type="submission" date="2024-09" db="EMBL/GenBank/DDBJ databases">
        <title>Chromosome-scale assembly of Riccia sorocarpa.</title>
        <authorList>
            <person name="Paukszto L."/>
        </authorList>
    </citation>
    <scope>NUCLEOTIDE SEQUENCE [LARGE SCALE GENOMIC DNA]</scope>
    <source>
        <strain evidence="2">LP-2024</strain>
        <tissue evidence="2">Aerial parts of the thallus</tissue>
    </source>
</reference>
<feature type="region of interest" description="Disordered" evidence="1">
    <location>
        <begin position="56"/>
        <end position="176"/>
    </location>
</feature>
<proteinExistence type="predicted"/>
<protein>
    <submittedName>
        <fullName evidence="2">Uncharacterized protein</fullName>
    </submittedName>
</protein>
<dbReference type="AlphaFoldDB" id="A0ABD3HU28"/>
<feature type="compositionally biased region" description="Low complexity" evidence="1">
    <location>
        <begin position="152"/>
        <end position="163"/>
    </location>
</feature>
<name>A0ABD3HU28_9MARC</name>
<evidence type="ECO:0000313" key="3">
    <source>
        <dbReference type="Proteomes" id="UP001633002"/>
    </source>
</evidence>
<sequence length="176" mass="19410">MAGITKEGDGKFANVRGCVLLDMLKPLSTLMKVILNGEKTVSKRRRQTPRLEWRSILQLKSEDRPVPDLNKTPGNHATQTTTEGRTLGKKERKKAKKKEAQQRKKQVEESAGETEGTETLSQIGESDKDLSDEQDSDSDDDSHKGFWRTNEDLAGAGENAEGGQELEDSRGVQASG</sequence>
<gene>
    <name evidence="2" type="ORF">R1sor_007505</name>
</gene>
<keyword evidence="3" id="KW-1185">Reference proteome</keyword>
<evidence type="ECO:0000256" key="1">
    <source>
        <dbReference type="SAM" id="MobiDB-lite"/>
    </source>
</evidence>
<organism evidence="2 3">
    <name type="scientific">Riccia sorocarpa</name>
    <dbReference type="NCBI Taxonomy" id="122646"/>
    <lineage>
        <taxon>Eukaryota</taxon>
        <taxon>Viridiplantae</taxon>
        <taxon>Streptophyta</taxon>
        <taxon>Embryophyta</taxon>
        <taxon>Marchantiophyta</taxon>
        <taxon>Marchantiopsida</taxon>
        <taxon>Marchantiidae</taxon>
        <taxon>Marchantiales</taxon>
        <taxon>Ricciaceae</taxon>
        <taxon>Riccia</taxon>
    </lineage>
</organism>
<feature type="compositionally biased region" description="Basic and acidic residues" evidence="1">
    <location>
        <begin position="98"/>
        <end position="108"/>
    </location>
</feature>
<dbReference type="EMBL" id="JBJQOH010000003">
    <property type="protein sequence ID" value="KAL3693854.1"/>
    <property type="molecule type" value="Genomic_DNA"/>
</dbReference>
<accession>A0ABD3HU28</accession>